<keyword evidence="2" id="KW-1185">Reference proteome</keyword>
<evidence type="ECO:0000313" key="1">
    <source>
        <dbReference type="EMBL" id="MDQ0360588.1"/>
    </source>
</evidence>
<comment type="caution">
    <text evidence="1">The sequence shown here is derived from an EMBL/GenBank/DDBJ whole genome shotgun (WGS) entry which is preliminary data.</text>
</comment>
<protein>
    <submittedName>
        <fullName evidence="1">Uncharacterized protein</fullName>
    </submittedName>
</protein>
<name>A0ABU0E125_9FIRM</name>
<sequence>MKGKRIILTILTLFTFITLITPMMGNEKENPIPTQMEPGSIIEFINEDEYIIISGAELKVPNTDKIDDLPTPEKGMIITYADDGYIQHIRLADGSDPTVKTDENISNFSYIMKYYSTAIQYTSIEVGLLNSAGKALHQQYLQYKYRY</sequence>
<organism evidence="1 2">
    <name type="scientific">Breznakia pachnodae</name>
    <dbReference type="NCBI Taxonomy" id="265178"/>
    <lineage>
        <taxon>Bacteria</taxon>
        <taxon>Bacillati</taxon>
        <taxon>Bacillota</taxon>
        <taxon>Erysipelotrichia</taxon>
        <taxon>Erysipelotrichales</taxon>
        <taxon>Erysipelotrichaceae</taxon>
        <taxon>Breznakia</taxon>
    </lineage>
</organism>
<dbReference type="RefSeq" id="WP_307406614.1">
    <property type="nucleotide sequence ID" value="NZ_JAUSUR010000002.1"/>
</dbReference>
<gene>
    <name evidence="1" type="ORF">J2S15_001333</name>
</gene>
<dbReference type="EMBL" id="JAUSUR010000002">
    <property type="protein sequence ID" value="MDQ0360588.1"/>
    <property type="molecule type" value="Genomic_DNA"/>
</dbReference>
<proteinExistence type="predicted"/>
<evidence type="ECO:0000313" key="2">
    <source>
        <dbReference type="Proteomes" id="UP001230220"/>
    </source>
</evidence>
<accession>A0ABU0E125</accession>
<reference evidence="1 2" key="1">
    <citation type="submission" date="2023-07" db="EMBL/GenBank/DDBJ databases">
        <title>Genomic Encyclopedia of Type Strains, Phase IV (KMG-IV): sequencing the most valuable type-strain genomes for metagenomic binning, comparative biology and taxonomic classification.</title>
        <authorList>
            <person name="Goeker M."/>
        </authorList>
    </citation>
    <scope>NUCLEOTIDE SEQUENCE [LARGE SCALE GENOMIC DNA]</scope>
    <source>
        <strain evidence="1 2">DSM 16784</strain>
    </source>
</reference>
<dbReference type="Proteomes" id="UP001230220">
    <property type="component" value="Unassembled WGS sequence"/>
</dbReference>